<protein>
    <submittedName>
        <fullName evidence="3">Uncharacterized protein</fullName>
    </submittedName>
</protein>
<keyword evidence="2" id="KW-0812">Transmembrane</keyword>
<sequence length="282" mass="29041">MSDDDQIDHAPVADPTEPTPEPTAEPKARRSFLRPGPRGRTVARWSIATVLCLGLGAATAVAVMAPRRTDIPGLATAADGRYTYPTLQLPQLPPGAVGPSAGGAPSGAPGGTVPHAADVRQLLLPHPVGAVTDSTLPGARGFVPLGDFAKLFTSPDDLAEVLGENGARHVAATGWRMPDGTHVTVYLLAFRSGVTSQAAFNSEMGMYLAAAPQLDLSTTDSSVPLAVADTASRPAGKDGPALRVTVFSDADINGLLVMTNPKAVNPVDFKQALTLQMELLGG</sequence>
<dbReference type="AlphaFoldDB" id="A0A1H7J3Z0"/>
<keyword evidence="2" id="KW-0472">Membrane</keyword>
<dbReference type="eggNOG" id="ENOG5033TZ7">
    <property type="taxonomic scope" value="Bacteria"/>
</dbReference>
<name>A0A1H7J3Z0_STRJI</name>
<dbReference type="EMBL" id="FOAZ01000003">
    <property type="protein sequence ID" value="SEK69471.1"/>
    <property type="molecule type" value="Genomic_DNA"/>
</dbReference>
<evidence type="ECO:0000256" key="1">
    <source>
        <dbReference type="SAM" id="MobiDB-lite"/>
    </source>
</evidence>
<dbReference type="Proteomes" id="UP000183015">
    <property type="component" value="Unassembled WGS sequence"/>
</dbReference>
<reference evidence="4" key="1">
    <citation type="submission" date="2016-10" db="EMBL/GenBank/DDBJ databases">
        <authorList>
            <person name="Varghese N."/>
        </authorList>
    </citation>
    <scope>NUCLEOTIDE SEQUENCE [LARGE SCALE GENOMIC DNA]</scope>
    <source>
        <strain evidence="4">DSM 45096 / BCRC 16803 / CGMCC 4.1857 / CIP 109030 / JCM 12277 / KCTC 19219 / NBRC 100920 / 33214</strain>
    </source>
</reference>
<organism evidence="3 4">
    <name type="scientific">Streptacidiphilus jiangxiensis</name>
    <dbReference type="NCBI Taxonomy" id="235985"/>
    <lineage>
        <taxon>Bacteria</taxon>
        <taxon>Bacillati</taxon>
        <taxon>Actinomycetota</taxon>
        <taxon>Actinomycetes</taxon>
        <taxon>Kitasatosporales</taxon>
        <taxon>Streptomycetaceae</taxon>
        <taxon>Streptacidiphilus</taxon>
    </lineage>
</organism>
<feature type="region of interest" description="Disordered" evidence="1">
    <location>
        <begin position="1"/>
        <end position="38"/>
    </location>
</feature>
<dbReference type="STRING" id="235985.SAMN05414137_103140"/>
<evidence type="ECO:0000313" key="3">
    <source>
        <dbReference type="EMBL" id="SEK69471.1"/>
    </source>
</evidence>
<dbReference type="RefSeq" id="WP_052439118.1">
    <property type="nucleotide sequence ID" value="NZ_BBPN01000032.1"/>
</dbReference>
<feature type="transmembrane region" description="Helical" evidence="2">
    <location>
        <begin position="42"/>
        <end position="65"/>
    </location>
</feature>
<keyword evidence="4" id="KW-1185">Reference proteome</keyword>
<evidence type="ECO:0000256" key="2">
    <source>
        <dbReference type="SAM" id="Phobius"/>
    </source>
</evidence>
<dbReference type="OrthoDB" id="3851768at2"/>
<keyword evidence="2" id="KW-1133">Transmembrane helix</keyword>
<proteinExistence type="predicted"/>
<evidence type="ECO:0000313" key="4">
    <source>
        <dbReference type="Proteomes" id="UP000183015"/>
    </source>
</evidence>
<gene>
    <name evidence="3" type="ORF">SAMN05414137_103140</name>
</gene>
<accession>A0A1H7J3Z0</accession>